<reference evidence="2 3" key="1">
    <citation type="journal article" date="2015" name="Genome Biol. Evol.">
        <title>Comparative Genomics of a Bacterivorous Green Alga Reveals Evolutionary Causalities and Consequences of Phago-Mixotrophic Mode of Nutrition.</title>
        <authorList>
            <person name="Burns J.A."/>
            <person name="Paasch A."/>
            <person name="Narechania A."/>
            <person name="Kim E."/>
        </authorList>
    </citation>
    <scope>NUCLEOTIDE SEQUENCE [LARGE SCALE GENOMIC DNA]</scope>
    <source>
        <strain evidence="2 3">PLY_AMNH</strain>
    </source>
</reference>
<comment type="caution">
    <text evidence="2">The sequence shown here is derived from an EMBL/GenBank/DDBJ whole genome shotgun (WGS) entry which is preliminary data.</text>
</comment>
<dbReference type="EMBL" id="LGRX02003596">
    <property type="protein sequence ID" value="KAK3281994.1"/>
    <property type="molecule type" value="Genomic_DNA"/>
</dbReference>
<gene>
    <name evidence="2" type="ORF">CYMTET_10249</name>
</gene>
<proteinExistence type="predicted"/>
<dbReference type="InterPro" id="IPR036291">
    <property type="entry name" value="NAD(P)-bd_dom_sf"/>
</dbReference>
<dbReference type="InterPro" id="IPR051783">
    <property type="entry name" value="NAD(P)-dependent_oxidoreduct"/>
</dbReference>
<dbReference type="Gene3D" id="3.40.50.720">
    <property type="entry name" value="NAD(P)-binding Rossmann-like Domain"/>
    <property type="match status" value="1"/>
</dbReference>
<dbReference type="AlphaFoldDB" id="A0AAE0GPK4"/>
<evidence type="ECO:0000259" key="1">
    <source>
        <dbReference type="Pfam" id="PF01370"/>
    </source>
</evidence>
<dbReference type="PANTHER" id="PTHR48079">
    <property type="entry name" value="PROTEIN YEEZ"/>
    <property type="match status" value="1"/>
</dbReference>
<dbReference type="Pfam" id="PF01370">
    <property type="entry name" value="Epimerase"/>
    <property type="match status" value="1"/>
</dbReference>
<dbReference type="PANTHER" id="PTHR48079:SF6">
    <property type="entry name" value="NAD(P)-BINDING DOMAIN-CONTAINING PROTEIN-RELATED"/>
    <property type="match status" value="1"/>
</dbReference>
<keyword evidence="3" id="KW-1185">Reference proteome</keyword>
<dbReference type="SUPFAM" id="SSF51735">
    <property type="entry name" value="NAD(P)-binding Rossmann-fold domains"/>
    <property type="match status" value="1"/>
</dbReference>
<evidence type="ECO:0000313" key="2">
    <source>
        <dbReference type="EMBL" id="KAK3281994.1"/>
    </source>
</evidence>
<dbReference type="GO" id="GO:0004029">
    <property type="term" value="F:aldehyde dehydrogenase (NAD+) activity"/>
    <property type="evidence" value="ECO:0007669"/>
    <property type="project" value="TreeGrafter"/>
</dbReference>
<organism evidence="2 3">
    <name type="scientific">Cymbomonas tetramitiformis</name>
    <dbReference type="NCBI Taxonomy" id="36881"/>
    <lineage>
        <taxon>Eukaryota</taxon>
        <taxon>Viridiplantae</taxon>
        <taxon>Chlorophyta</taxon>
        <taxon>Pyramimonadophyceae</taxon>
        <taxon>Pyramimonadales</taxon>
        <taxon>Pyramimonadaceae</taxon>
        <taxon>Cymbomonas</taxon>
    </lineage>
</organism>
<dbReference type="GO" id="GO:0005737">
    <property type="term" value="C:cytoplasm"/>
    <property type="evidence" value="ECO:0007669"/>
    <property type="project" value="TreeGrafter"/>
</dbReference>
<dbReference type="InterPro" id="IPR001509">
    <property type="entry name" value="Epimerase_deHydtase"/>
</dbReference>
<sequence length="417" mass="44531">MAPDNPPFPSGAGRACFVTGATGFVALNLVDELLRRDWEVYALHRLGSKRADMLLGLPHAQPAGTARGKLVLVEGDLGMSAEAFARLVPANTDVLYHICHVDEPTVHPMRKLAVPGFQPEGAEEHLRVNRDAMRNVVHAASTRGVRRVVYCSSWSAYGRQPAGTWVSETTESRAGDLVSGSAVPYFQCKHALEQQLCRAVDEGGVSAVILQPCSVFGRYGEAGWSQIFGKLLQTNGSLPGLPGASSFVDVQDLAAAFVAAADVGPGTGEAYVVGGTNASNLEMQRKMAVLVGTPAPRKATPAMVLRFLAQWNECLLHIPWLRWLRVKPDAIGSPWLVAKITQDQCTQSTAACTLSQTSPQGSPEVQGSPKETVLVVVEGLEAQEVMVLGSLEVQEVVVLENPKAREVLAVIQVIGGN</sequence>
<accession>A0AAE0GPK4</accession>
<evidence type="ECO:0000313" key="3">
    <source>
        <dbReference type="Proteomes" id="UP001190700"/>
    </source>
</evidence>
<dbReference type="Proteomes" id="UP001190700">
    <property type="component" value="Unassembled WGS sequence"/>
</dbReference>
<feature type="domain" description="NAD-dependent epimerase/dehydratase" evidence="1">
    <location>
        <begin position="17"/>
        <end position="274"/>
    </location>
</feature>
<name>A0AAE0GPK4_9CHLO</name>
<protein>
    <recommendedName>
        <fullName evidence="1">NAD-dependent epimerase/dehydratase domain-containing protein</fullName>
    </recommendedName>
</protein>